<comment type="caution">
    <text evidence="5">The sequence shown here is derived from an EMBL/GenBank/DDBJ whole genome shotgun (WGS) entry which is preliminary data.</text>
</comment>
<proteinExistence type="predicted"/>
<feature type="domain" description="SLH" evidence="4">
    <location>
        <begin position="503"/>
        <end position="561"/>
    </location>
</feature>
<dbReference type="PROSITE" id="PS51272">
    <property type="entry name" value="SLH"/>
    <property type="match status" value="3"/>
</dbReference>
<accession>A0ABQ2A724</accession>
<dbReference type="InterPro" id="IPR050158">
    <property type="entry name" value="Ubiquitin_ubiquitin-like"/>
</dbReference>
<keyword evidence="6" id="KW-1185">Reference proteome</keyword>
<protein>
    <submittedName>
        <fullName evidence="5">Uncharacterized protein</fullName>
    </submittedName>
</protein>
<evidence type="ECO:0000313" key="5">
    <source>
        <dbReference type="EMBL" id="GGH85545.1"/>
    </source>
</evidence>
<dbReference type="Proteomes" id="UP000605427">
    <property type="component" value="Unassembled WGS sequence"/>
</dbReference>
<evidence type="ECO:0000256" key="1">
    <source>
        <dbReference type="SAM" id="SignalP"/>
    </source>
</evidence>
<dbReference type="SMART" id="SM00213">
    <property type="entry name" value="UBQ"/>
    <property type="match status" value="1"/>
</dbReference>
<feature type="domain" description="SLH" evidence="4">
    <location>
        <begin position="562"/>
        <end position="625"/>
    </location>
</feature>
<evidence type="ECO:0000259" key="2">
    <source>
        <dbReference type="PROSITE" id="PS50053"/>
    </source>
</evidence>
<dbReference type="SMART" id="SM00060">
    <property type="entry name" value="FN3"/>
    <property type="match status" value="1"/>
</dbReference>
<dbReference type="Pfam" id="PF00240">
    <property type="entry name" value="ubiquitin"/>
    <property type="match status" value="1"/>
</dbReference>
<dbReference type="SUPFAM" id="SSF54236">
    <property type="entry name" value="Ubiquitin-like"/>
    <property type="match status" value="1"/>
</dbReference>
<dbReference type="InterPro" id="IPR013783">
    <property type="entry name" value="Ig-like_fold"/>
</dbReference>
<evidence type="ECO:0000259" key="4">
    <source>
        <dbReference type="PROSITE" id="PS51272"/>
    </source>
</evidence>
<evidence type="ECO:0000259" key="3">
    <source>
        <dbReference type="PROSITE" id="PS50853"/>
    </source>
</evidence>
<feature type="domain" description="SLH" evidence="4">
    <location>
        <begin position="626"/>
        <end position="687"/>
    </location>
</feature>
<name>A0ABQ2A724_9BACL</name>
<feature type="signal peptide" evidence="1">
    <location>
        <begin position="1"/>
        <end position="26"/>
    </location>
</feature>
<gene>
    <name evidence="5" type="ORF">GCM10007362_43220</name>
</gene>
<organism evidence="5 6">
    <name type="scientific">Saccharibacillus endophyticus</name>
    <dbReference type="NCBI Taxonomy" id="2060666"/>
    <lineage>
        <taxon>Bacteria</taxon>
        <taxon>Bacillati</taxon>
        <taxon>Bacillota</taxon>
        <taxon>Bacilli</taxon>
        <taxon>Bacillales</taxon>
        <taxon>Paenibacillaceae</taxon>
        <taxon>Saccharibacillus</taxon>
    </lineage>
</organism>
<dbReference type="Gene3D" id="3.10.20.90">
    <property type="entry name" value="Phosphatidylinositol 3-kinase Catalytic Subunit, Chain A, domain 1"/>
    <property type="match status" value="1"/>
</dbReference>
<reference evidence="6" key="1">
    <citation type="journal article" date="2019" name="Int. J. Syst. Evol. Microbiol.">
        <title>The Global Catalogue of Microorganisms (GCM) 10K type strain sequencing project: providing services to taxonomists for standard genome sequencing and annotation.</title>
        <authorList>
            <consortium name="The Broad Institute Genomics Platform"/>
            <consortium name="The Broad Institute Genome Sequencing Center for Infectious Disease"/>
            <person name="Wu L."/>
            <person name="Ma J."/>
        </authorList>
    </citation>
    <scope>NUCLEOTIDE SEQUENCE [LARGE SCALE GENOMIC DNA]</scope>
    <source>
        <strain evidence="6">CCM 8702</strain>
    </source>
</reference>
<dbReference type="InterPro" id="IPR001119">
    <property type="entry name" value="SLH_dom"/>
</dbReference>
<dbReference type="Pfam" id="PF00395">
    <property type="entry name" value="SLH"/>
    <property type="match status" value="3"/>
</dbReference>
<dbReference type="PROSITE" id="PS50853">
    <property type="entry name" value="FN3"/>
    <property type="match status" value="1"/>
</dbReference>
<dbReference type="Gene3D" id="2.60.40.10">
    <property type="entry name" value="Immunoglobulins"/>
    <property type="match status" value="1"/>
</dbReference>
<keyword evidence="1" id="KW-0732">Signal</keyword>
<dbReference type="InterPro" id="IPR019956">
    <property type="entry name" value="Ubiquitin_dom"/>
</dbReference>
<dbReference type="RefSeq" id="WP_172246835.1">
    <property type="nucleotide sequence ID" value="NZ_BMDD01000006.1"/>
</dbReference>
<dbReference type="PRINTS" id="PR00348">
    <property type="entry name" value="UBIQUITIN"/>
</dbReference>
<feature type="domain" description="Fibronectin type-III" evidence="3">
    <location>
        <begin position="334"/>
        <end position="420"/>
    </location>
</feature>
<dbReference type="InterPro" id="IPR036116">
    <property type="entry name" value="FN3_sf"/>
</dbReference>
<feature type="domain" description="Ubiquitin-like" evidence="2">
    <location>
        <begin position="27"/>
        <end position="102"/>
    </location>
</feature>
<dbReference type="SUPFAM" id="SSF49265">
    <property type="entry name" value="Fibronectin type III"/>
    <property type="match status" value="1"/>
</dbReference>
<dbReference type="CDD" id="cd00063">
    <property type="entry name" value="FN3"/>
    <property type="match status" value="1"/>
</dbReference>
<evidence type="ECO:0000313" key="6">
    <source>
        <dbReference type="Proteomes" id="UP000605427"/>
    </source>
</evidence>
<dbReference type="EMBL" id="BMDD01000006">
    <property type="protein sequence ID" value="GGH85545.1"/>
    <property type="molecule type" value="Genomic_DNA"/>
</dbReference>
<sequence>MRKKKSYASLLLIVVLLFSLPQYAFAMQVFVKTLTGTTIALDVEPSDSIENVKAKIQDKEGIPPERMKLIFAGKQLEDGRTLSDYNIQKESTLHLVVRDLKPMDTASAAAASSIVKVGADNAITLTVKDSEDNADTAFEGTHNVTISGYAAAPGGSYGSFNGTDLTEGSNTFSVLFVNGSATVNLTLNKAAEQSIALSVEGVAAPQTNTLNITSTAGNTASMELTTELAAPTVNGSTFARQPVVTLRDAYGNTSMGDSSTVVTVSKKDTGAWTLTGTLSATANAGVATFADLGAASEAGLTGVQLAFDAAGLTPVTTRTDPPVTLPWPGLEAAAPSLKSVEAGDGRARLKWSEVPGAVTYSVYQGTTSGIYGEAVASVTGTEYDAAGLTNGTTYYFAVKAVNPSGTSASSEEVKATPHSLSVPVSPVPSTPVETPIITNPALPPMTVPSVTPPAVTPPVVTPVVPSTSALPEPVASVFKTGIVNTDELVKKIESLVAQAKEINVVVDFADTEGHWADKPIRTFIRLQLINGYQDGTFKPNHSVTRAEFAAILNRSFDIRAGNANTALKDIENHWAKEEIGNLVSTGVIKGYSDDSFKPNQTITREEMMVMLSRIVNLDNAAKDREKVRFNDLNDSYAAAEIVAGAQAGIVKGNGTDNFYPKSNATRAEAVQVILNVLEFNPQLKTALDSLT</sequence>
<dbReference type="PROSITE" id="PS50053">
    <property type="entry name" value="UBIQUITIN_2"/>
    <property type="match status" value="1"/>
</dbReference>
<dbReference type="PANTHER" id="PTHR10666">
    <property type="entry name" value="UBIQUITIN"/>
    <property type="match status" value="1"/>
</dbReference>
<feature type="chain" id="PRO_5046180092" evidence="1">
    <location>
        <begin position="27"/>
        <end position="691"/>
    </location>
</feature>
<dbReference type="InterPro" id="IPR003961">
    <property type="entry name" value="FN3_dom"/>
</dbReference>
<dbReference type="InterPro" id="IPR029071">
    <property type="entry name" value="Ubiquitin-like_domsf"/>
</dbReference>
<dbReference type="CDD" id="cd01803">
    <property type="entry name" value="Ubl_ubiquitin"/>
    <property type="match status" value="1"/>
</dbReference>
<dbReference type="InterPro" id="IPR000626">
    <property type="entry name" value="Ubiquitin-like_dom"/>
</dbReference>